<organism evidence="2 3">
    <name type="scientific">Amycolatopsis tucumanensis</name>
    <dbReference type="NCBI Taxonomy" id="401106"/>
    <lineage>
        <taxon>Bacteria</taxon>
        <taxon>Bacillati</taxon>
        <taxon>Actinomycetota</taxon>
        <taxon>Actinomycetes</taxon>
        <taxon>Pseudonocardiales</taxon>
        <taxon>Pseudonocardiaceae</taxon>
        <taxon>Amycolatopsis</taxon>
    </lineage>
</organism>
<dbReference type="EMBL" id="BAABCM010000013">
    <property type="protein sequence ID" value="GAA3841989.1"/>
    <property type="molecule type" value="Genomic_DNA"/>
</dbReference>
<comment type="caution">
    <text evidence="2">The sequence shown here is derived from an EMBL/GenBank/DDBJ whole genome shotgun (WGS) entry which is preliminary data.</text>
</comment>
<accession>A0ABP7JDD9</accession>
<name>A0ABP7JDD9_9PSEU</name>
<gene>
    <name evidence="2" type="ORF">GCM10022380_70190</name>
</gene>
<keyword evidence="3" id="KW-1185">Reference proteome</keyword>
<evidence type="ECO:0000313" key="2">
    <source>
        <dbReference type="EMBL" id="GAA3841989.1"/>
    </source>
</evidence>
<protein>
    <submittedName>
        <fullName evidence="2">Uncharacterized protein</fullName>
    </submittedName>
</protein>
<reference evidence="3" key="1">
    <citation type="journal article" date="2019" name="Int. J. Syst. Evol. Microbiol.">
        <title>The Global Catalogue of Microorganisms (GCM) 10K type strain sequencing project: providing services to taxonomists for standard genome sequencing and annotation.</title>
        <authorList>
            <consortium name="The Broad Institute Genomics Platform"/>
            <consortium name="The Broad Institute Genome Sequencing Center for Infectious Disease"/>
            <person name="Wu L."/>
            <person name="Ma J."/>
        </authorList>
    </citation>
    <scope>NUCLEOTIDE SEQUENCE [LARGE SCALE GENOMIC DNA]</scope>
    <source>
        <strain evidence="3">JCM 17017</strain>
    </source>
</reference>
<sequence length="525" mass="54110">MPEAAEVVLDAVADLGAVVGRLRAQGAHGPLHRFGRHLLDLPQADRLVRLLQPGHALRERAQTVVQQGIQLIGRGALADQDGPLGHLPGRAVRADQPGAGVDTHRAGRDTTVQPDVERDAGAAVEVGEHGALAGVPGEGVQAAAVGQGGGAGDGRAFLAVAERAGEGVLGRHLVAPGLTGAQRAGQRAPVRPLGVPGHTAARNRPPVRGGHRVRPHHRRLREQVVHRLVQREVGVPAEGRHLLDVLARLAELRDEPPLDHLPAVERDVRRDVEHRGSDLDGALEPARVDLDRLGGQGAVEHHPHLDDLAVGRREGEHAGVLVQLDVTVGPEPLQEPGHDGLRGVGPLRGGLRRLRTREALDARRFGPVVGGPEAGRRFPFAVGDLVVRRPGPVLVEARNLVRSRTGVAGLGAGGLALAVRDLVVRRAVALLVQTGDVVTSPAPVGDLEAGLLLAGRAVVVSGAAVIRSGAVVALAAGFVLAAGVHALTVAGPAVVLTARVRALAAGARGPAALTTGVRALTAAVG</sequence>
<feature type="region of interest" description="Disordered" evidence="1">
    <location>
        <begin position="180"/>
        <end position="214"/>
    </location>
</feature>
<proteinExistence type="predicted"/>
<evidence type="ECO:0000256" key="1">
    <source>
        <dbReference type="SAM" id="MobiDB-lite"/>
    </source>
</evidence>
<evidence type="ECO:0000313" key="3">
    <source>
        <dbReference type="Proteomes" id="UP001501624"/>
    </source>
</evidence>
<dbReference type="Proteomes" id="UP001501624">
    <property type="component" value="Unassembled WGS sequence"/>
</dbReference>